<evidence type="ECO:0000256" key="1">
    <source>
        <dbReference type="SAM" id="MobiDB-lite"/>
    </source>
</evidence>
<dbReference type="Proteomes" id="UP001290101">
    <property type="component" value="Unassembled WGS sequence"/>
</dbReference>
<reference evidence="2 3" key="1">
    <citation type="submission" date="2023-12" db="EMBL/GenBank/DDBJ databases">
        <title>Micromonospora sp. nov., isolated from Atacama Desert.</title>
        <authorList>
            <person name="Carro L."/>
            <person name="Golinska P."/>
            <person name="Klenk H.-P."/>
            <person name="Goodfellow M."/>
        </authorList>
    </citation>
    <scope>NUCLEOTIDE SEQUENCE [LARGE SCALE GENOMIC DNA]</scope>
    <source>
        <strain evidence="2 3">4G53</strain>
    </source>
</reference>
<organism evidence="2 3">
    <name type="scientific">Micromonospora sicca</name>
    <dbReference type="NCBI Taxonomy" id="2202420"/>
    <lineage>
        <taxon>Bacteria</taxon>
        <taxon>Bacillati</taxon>
        <taxon>Actinomycetota</taxon>
        <taxon>Actinomycetes</taxon>
        <taxon>Micromonosporales</taxon>
        <taxon>Micromonosporaceae</taxon>
        <taxon>Micromonospora</taxon>
    </lineage>
</organism>
<evidence type="ECO:0000313" key="2">
    <source>
        <dbReference type="EMBL" id="MDZ5494024.1"/>
    </source>
</evidence>
<dbReference type="RefSeq" id="WP_322443543.1">
    <property type="nucleotide sequence ID" value="NZ_JAXOTQ010000059.1"/>
</dbReference>
<comment type="caution">
    <text evidence="2">The sequence shown here is derived from an EMBL/GenBank/DDBJ whole genome shotgun (WGS) entry which is preliminary data.</text>
</comment>
<name>A0ABU5JNT5_9ACTN</name>
<protein>
    <submittedName>
        <fullName evidence="2">Uncharacterized protein</fullName>
    </submittedName>
</protein>
<keyword evidence="3" id="KW-1185">Reference proteome</keyword>
<proteinExistence type="predicted"/>
<evidence type="ECO:0000313" key="3">
    <source>
        <dbReference type="Proteomes" id="UP001290101"/>
    </source>
</evidence>
<accession>A0ABU5JNT5</accession>
<dbReference type="EMBL" id="JAXOTQ010000059">
    <property type="protein sequence ID" value="MDZ5494024.1"/>
    <property type="molecule type" value="Genomic_DNA"/>
</dbReference>
<feature type="region of interest" description="Disordered" evidence="1">
    <location>
        <begin position="1"/>
        <end position="30"/>
    </location>
</feature>
<gene>
    <name evidence="2" type="ORF">U2F25_31990</name>
</gene>
<sequence>MFGSQLHFGAGRRQQLARRPTDAMGSAMATPACMRSKRLRPESSTSARICCKLKIK</sequence>